<evidence type="ECO:0000313" key="11">
    <source>
        <dbReference type="Proteomes" id="UP001165679"/>
    </source>
</evidence>
<dbReference type="RefSeq" id="WP_264715038.1">
    <property type="nucleotide sequence ID" value="NZ_JAPDNT010000017.1"/>
</dbReference>
<evidence type="ECO:0000256" key="2">
    <source>
        <dbReference type="ARBA" id="ARBA00022670"/>
    </source>
</evidence>
<dbReference type="EC" id="3.4.-.-" evidence="8"/>
<keyword evidence="3" id="KW-0227">DNA damage</keyword>
<feature type="region of interest" description="Disordered" evidence="9">
    <location>
        <begin position="1"/>
        <end position="23"/>
    </location>
</feature>
<evidence type="ECO:0000313" key="10">
    <source>
        <dbReference type="EMBL" id="MCW3476271.1"/>
    </source>
</evidence>
<dbReference type="InterPro" id="IPR036590">
    <property type="entry name" value="SRAP-like"/>
</dbReference>
<keyword evidence="2 8" id="KW-0645">Protease</keyword>
<sequence length="201" mass="22108">MATATGDLFGGDPGSLDFGAGAGPGRPGQVIRLHPRTGQRHLDWLTWGLLPYATEDPDRAPRPIHARAEIVAELPVFADAFWHRRALVPATEYYQQRTIGAPGQRYAISRRDGQPMAIAGLWEAFRRPDGEVVRTYCIVTVQATGAIAEIHDRMPLVLDEPDWPVWLGETPGDPVTLLRPPAGDMLVLRPVQGRRSAWPPA</sequence>
<proteinExistence type="inferred from homology"/>
<evidence type="ECO:0000256" key="7">
    <source>
        <dbReference type="ARBA" id="ARBA00023239"/>
    </source>
</evidence>
<dbReference type="Pfam" id="PF02586">
    <property type="entry name" value="SRAP"/>
    <property type="match status" value="1"/>
</dbReference>
<dbReference type="AlphaFoldDB" id="A0AA41YLW1"/>
<keyword evidence="11" id="KW-1185">Reference proteome</keyword>
<reference evidence="10" key="2">
    <citation type="submission" date="2022-10" db="EMBL/GenBank/DDBJ databases">
        <authorList>
            <person name="Trinh H.N."/>
        </authorList>
    </citation>
    <scope>NUCLEOTIDE SEQUENCE</scope>
    <source>
        <strain evidence="10">RN2-1</strain>
    </source>
</reference>
<keyword evidence="4 8" id="KW-0378">Hydrolase</keyword>
<dbReference type="GO" id="GO:0003697">
    <property type="term" value="F:single-stranded DNA binding"/>
    <property type="evidence" value="ECO:0007669"/>
    <property type="project" value="InterPro"/>
</dbReference>
<dbReference type="GO" id="GO:0006508">
    <property type="term" value="P:proteolysis"/>
    <property type="evidence" value="ECO:0007669"/>
    <property type="project" value="UniProtKB-KW"/>
</dbReference>
<evidence type="ECO:0000256" key="9">
    <source>
        <dbReference type="SAM" id="MobiDB-lite"/>
    </source>
</evidence>
<evidence type="ECO:0000256" key="3">
    <source>
        <dbReference type="ARBA" id="ARBA00022763"/>
    </source>
</evidence>
<comment type="similarity">
    <text evidence="1 8">Belongs to the SOS response-associated peptidase family.</text>
</comment>
<keyword evidence="6" id="KW-0238">DNA-binding</keyword>
<evidence type="ECO:0000256" key="5">
    <source>
        <dbReference type="ARBA" id="ARBA00023124"/>
    </source>
</evidence>
<evidence type="ECO:0000256" key="8">
    <source>
        <dbReference type="RuleBase" id="RU364100"/>
    </source>
</evidence>
<dbReference type="GO" id="GO:0106300">
    <property type="term" value="P:protein-DNA covalent cross-linking repair"/>
    <property type="evidence" value="ECO:0007669"/>
    <property type="project" value="InterPro"/>
</dbReference>
<dbReference type="InterPro" id="IPR003738">
    <property type="entry name" value="SRAP"/>
</dbReference>
<dbReference type="PANTHER" id="PTHR13604">
    <property type="entry name" value="DC12-RELATED"/>
    <property type="match status" value="1"/>
</dbReference>
<comment type="caution">
    <text evidence="10">The sequence shown here is derived from an EMBL/GenBank/DDBJ whole genome shotgun (WGS) entry which is preliminary data.</text>
</comment>
<accession>A0AA41YLW1</accession>
<keyword evidence="5" id="KW-0190">Covalent protein-DNA linkage</keyword>
<reference evidence="10" key="1">
    <citation type="submission" date="2022-09" db="EMBL/GenBank/DDBJ databases">
        <title>Rhodovastum sp. nov. RN2-1 isolated from soil in Seongnam, South Korea.</title>
        <authorList>
            <person name="Le N.T."/>
        </authorList>
    </citation>
    <scope>NUCLEOTIDE SEQUENCE</scope>
    <source>
        <strain evidence="10">RN2-1</strain>
    </source>
</reference>
<dbReference type="GO" id="GO:0016829">
    <property type="term" value="F:lyase activity"/>
    <property type="evidence" value="ECO:0007669"/>
    <property type="project" value="UniProtKB-KW"/>
</dbReference>
<dbReference type="Gene3D" id="3.90.1680.10">
    <property type="entry name" value="SOS response associated peptidase-like"/>
    <property type="match status" value="1"/>
</dbReference>
<organism evidence="10 11">
    <name type="scientific">Limobrevibacterium gyesilva</name>
    <dbReference type="NCBI Taxonomy" id="2991712"/>
    <lineage>
        <taxon>Bacteria</taxon>
        <taxon>Pseudomonadati</taxon>
        <taxon>Pseudomonadota</taxon>
        <taxon>Alphaproteobacteria</taxon>
        <taxon>Acetobacterales</taxon>
        <taxon>Acetobacteraceae</taxon>
        <taxon>Limobrevibacterium</taxon>
    </lineage>
</organism>
<name>A0AA41YLW1_9PROT</name>
<protein>
    <recommendedName>
        <fullName evidence="8">Abasic site processing protein</fullName>
        <ecNumber evidence="8">3.4.-.-</ecNumber>
    </recommendedName>
</protein>
<evidence type="ECO:0000256" key="1">
    <source>
        <dbReference type="ARBA" id="ARBA00008136"/>
    </source>
</evidence>
<dbReference type="Proteomes" id="UP001165679">
    <property type="component" value="Unassembled WGS sequence"/>
</dbReference>
<evidence type="ECO:0000256" key="6">
    <source>
        <dbReference type="ARBA" id="ARBA00023125"/>
    </source>
</evidence>
<dbReference type="GO" id="GO:0008233">
    <property type="term" value="F:peptidase activity"/>
    <property type="evidence" value="ECO:0007669"/>
    <property type="project" value="UniProtKB-KW"/>
</dbReference>
<keyword evidence="7" id="KW-0456">Lyase</keyword>
<dbReference type="EMBL" id="JAPDNT010000017">
    <property type="protein sequence ID" value="MCW3476271.1"/>
    <property type="molecule type" value="Genomic_DNA"/>
</dbReference>
<dbReference type="SUPFAM" id="SSF143081">
    <property type="entry name" value="BB1717-like"/>
    <property type="match status" value="1"/>
</dbReference>
<evidence type="ECO:0000256" key="4">
    <source>
        <dbReference type="ARBA" id="ARBA00022801"/>
    </source>
</evidence>
<gene>
    <name evidence="10" type="ORF">OL599_16985</name>
</gene>
<dbReference type="PANTHER" id="PTHR13604:SF0">
    <property type="entry name" value="ABASIC SITE PROCESSING PROTEIN HMCES"/>
    <property type="match status" value="1"/>
</dbReference>